<sequence length="178" mass="20103">MQMADNSKVIELEKLREGMPSVPPEFGACLAQAASVCLDDQGHPVGVEFNVSGDFEEKYELHWEETTDQIRRCWNDYEVATEHGAYGLAFLLVKNLTQFTVIERSRKGTGFDYWLGTEEQLFKNKARLEVSGIRCGDERLIKARIKQKINQTKPSDGALPAFIIVVEFSKPTSAMVKK</sequence>
<dbReference type="EMBL" id="QZJW01000041">
    <property type="protein sequence ID" value="RJO60683.1"/>
    <property type="molecule type" value="Genomic_DNA"/>
</dbReference>
<evidence type="ECO:0000313" key="1">
    <source>
        <dbReference type="EMBL" id="RJO60683.1"/>
    </source>
</evidence>
<comment type="caution">
    <text evidence="1">The sequence shown here is derived from an EMBL/GenBank/DDBJ whole genome shotgun (WGS) entry which is preliminary data.</text>
</comment>
<organism evidence="1 2">
    <name type="scientific">candidate division WS5 bacterium</name>
    <dbReference type="NCBI Taxonomy" id="2093353"/>
    <lineage>
        <taxon>Bacteria</taxon>
        <taxon>candidate division WS5</taxon>
    </lineage>
</organism>
<protein>
    <submittedName>
        <fullName evidence="1">Uncharacterized protein</fullName>
    </submittedName>
</protein>
<accession>A0A419DC70</accession>
<proteinExistence type="predicted"/>
<reference evidence="1 2" key="1">
    <citation type="journal article" date="2017" name="ISME J.">
        <title>Energy and carbon metabolisms in a deep terrestrial subsurface fluid microbial community.</title>
        <authorList>
            <person name="Momper L."/>
            <person name="Jungbluth S.P."/>
            <person name="Lee M.D."/>
            <person name="Amend J.P."/>
        </authorList>
    </citation>
    <scope>NUCLEOTIDE SEQUENCE [LARGE SCALE GENOMIC DNA]</scope>
    <source>
        <strain evidence="1">SURF_29</strain>
    </source>
</reference>
<dbReference type="AlphaFoldDB" id="A0A419DC70"/>
<dbReference type="Proteomes" id="UP000285655">
    <property type="component" value="Unassembled WGS sequence"/>
</dbReference>
<name>A0A419DC70_9BACT</name>
<gene>
    <name evidence="1" type="ORF">C4544_04680</name>
</gene>
<evidence type="ECO:0000313" key="2">
    <source>
        <dbReference type="Proteomes" id="UP000285655"/>
    </source>
</evidence>